<keyword evidence="3" id="KW-1185">Reference proteome</keyword>
<feature type="region of interest" description="Disordered" evidence="1">
    <location>
        <begin position="141"/>
        <end position="175"/>
    </location>
</feature>
<evidence type="ECO:0000313" key="3">
    <source>
        <dbReference type="Proteomes" id="UP000554482"/>
    </source>
</evidence>
<dbReference type="OrthoDB" id="1096772at2759"/>
<dbReference type="EMBL" id="JABWDY010010165">
    <property type="protein sequence ID" value="KAF5200873.1"/>
    <property type="molecule type" value="Genomic_DNA"/>
</dbReference>
<protein>
    <submittedName>
        <fullName evidence="2">Uncharacterized protein</fullName>
    </submittedName>
</protein>
<evidence type="ECO:0000313" key="2">
    <source>
        <dbReference type="EMBL" id="KAF5200873.1"/>
    </source>
</evidence>
<accession>A0A7J6WUZ8</accession>
<dbReference type="AlphaFoldDB" id="A0A7J6WUZ8"/>
<gene>
    <name evidence="2" type="ORF">FRX31_009539</name>
</gene>
<dbReference type="Proteomes" id="UP000554482">
    <property type="component" value="Unassembled WGS sequence"/>
</dbReference>
<organism evidence="2 3">
    <name type="scientific">Thalictrum thalictroides</name>
    <name type="common">Rue-anemone</name>
    <name type="synonym">Anemone thalictroides</name>
    <dbReference type="NCBI Taxonomy" id="46969"/>
    <lineage>
        <taxon>Eukaryota</taxon>
        <taxon>Viridiplantae</taxon>
        <taxon>Streptophyta</taxon>
        <taxon>Embryophyta</taxon>
        <taxon>Tracheophyta</taxon>
        <taxon>Spermatophyta</taxon>
        <taxon>Magnoliopsida</taxon>
        <taxon>Ranunculales</taxon>
        <taxon>Ranunculaceae</taxon>
        <taxon>Thalictroideae</taxon>
        <taxon>Thalictrum</taxon>
    </lineage>
</organism>
<name>A0A7J6WUZ8_THATH</name>
<feature type="region of interest" description="Disordered" evidence="1">
    <location>
        <begin position="343"/>
        <end position="384"/>
    </location>
</feature>
<reference evidence="2 3" key="1">
    <citation type="submission" date="2020-06" db="EMBL/GenBank/DDBJ databases">
        <title>Transcriptomic and genomic resources for Thalictrum thalictroides and T. hernandezii: Facilitating candidate gene discovery in an emerging model plant lineage.</title>
        <authorList>
            <person name="Arias T."/>
            <person name="Riano-Pachon D.M."/>
            <person name="Di Stilio V.S."/>
        </authorList>
    </citation>
    <scope>NUCLEOTIDE SEQUENCE [LARGE SCALE GENOMIC DNA]</scope>
    <source>
        <strain evidence="3">cv. WT478/WT964</strain>
        <tissue evidence="2">Leaves</tissue>
    </source>
</reference>
<feature type="compositionally biased region" description="Polar residues" evidence="1">
    <location>
        <begin position="358"/>
        <end position="373"/>
    </location>
</feature>
<evidence type="ECO:0000256" key="1">
    <source>
        <dbReference type="SAM" id="MobiDB-lite"/>
    </source>
</evidence>
<proteinExistence type="predicted"/>
<sequence>MVYFGKRFVAIENKAFEFNRGRSRDKAVAISITERTRGKVFRATTSESGCHWMGKYLCESSVGINQQLRYCDDWVSIIGSPRHNVNGGFVEFVLFKKSDGRKKVICIPQGEENVGWMQAGIALLAVLGIINDEGELKPRTTNKFLGKPALKGEGRRPPLAAQRTNNVEKEKKSTSTAPMFTIESQSGIHNLSWWSTMVICRPQRRVTSWDTVKREITSKFGEISLAAVETGEAVLFMESVEKADSLAALGAISFDGIPMHLKKPEILRMIAKEWGSSIEVEESSMLIYSSFANFKLFNPLWNVIPRLITLVEKGSSYAVYLDVGFDKPVTALIPAWLPEFSNHSEEEEVDNTGRKGLQSGSGSKSPNGVNTKGSLGEGAPDKFPPLQTTFHVEEQVRPILNKVDHDNVVQQKSELFSWSDAKKQQAFLGEKRSYADIVKQTKGKEVVDSEGPGLGCNNRFSLLETGMEEGEAQCCKDFGPQPILPINNLHRDNRKWRKPKGTLGWVRGPNLALSNQFFSAQIQKRKEQTQRVVHRVLHNLEKEARCGSELSKSFAGKGFTRTSLEQVGSLSAVAGSARVSFFDAYRDPLPEQGSLQTPPLQILKTISA</sequence>
<comment type="caution">
    <text evidence="2">The sequence shown here is derived from an EMBL/GenBank/DDBJ whole genome shotgun (WGS) entry which is preliminary data.</text>
</comment>